<sequence length="244" mass="26614">MPDILILGASSGIAAACAHKYAANGYTVWLAGRNRALLQTQASDLAIRYKAQAHVLFFDAVDYESHKAFVDSLSFVPDVVLLAFGYLGDQTLAERDWQESERIIGSNYTGAVSIVNQLAILLEKNNKGVIAGISSVAGLRGKKNNYIYGSAKAGFTTYLSGLRNKLAKTGVHVLTILPGFVDTKMTEGMKLSKPLTAQPEAVADDIYNAISKKKNVIYTKSLWRYIMFVISNIPEPIYKKLSLG</sequence>
<organism evidence="3 4">
    <name type="scientific">Danxiaibacter flavus</name>
    <dbReference type="NCBI Taxonomy" id="3049108"/>
    <lineage>
        <taxon>Bacteria</taxon>
        <taxon>Pseudomonadati</taxon>
        <taxon>Bacteroidota</taxon>
        <taxon>Chitinophagia</taxon>
        <taxon>Chitinophagales</taxon>
        <taxon>Chitinophagaceae</taxon>
        <taxon>Danxiaibacter</taxon>
    </lineage>
</organism>
<dbReference type="NCBIfam" id="NF005489">
    <property type="entry name" value="PRK07102.1"/>
    <property type="match status" value="1"/>
</dbReference>
<gene>
    <name evidence="3" type="ORF">QTN47_08395</name>
</gene>
<dbReference type="PRINTS" id="PR00081">
    <property type="entry name" value="GDHRDH"/>
</dbReference>
<name>A0ABV3ZCB2_9BACT</name>
<dbReference type="RefSeq" id="WP_369328911.1">
    <property type="nucleotide sequence ID" value="NZ_JAULBC010000002.1"/>
</dbReference>
<evidence type="ECO:0000256" key="2">
    <source>
        <dbReference type="ARBA" id="ARBA00023002"/>
    </source>
</evidence>
<dbReference type="PANTHER" id="PTHR44196">
    <property type="entry name" value="DEHYDROGENASE/REDUCTASE SDR FAMILY MEMBER 7B"/>
    <property type="match status" value="1"/>
</dbReference>
<accession>A0ABV3ZCB2</accession>
<evidence type="ECO:0000256" key="1">
    <source>
        <dbReference type="ARBA" id="ARBA00006484"/>
    </source>
</evidence>
<dbReference type="Pfam" id="PF00106">
    <property type="entry name" value="adh_short"/>
    <property type="match status" value="1"/>
</dbReference>
<comment type="caution">
    <text evidence="3">The sequence shown here is derived from an EMBL/GenBank/DDBJ whole genome shotgun (WGS) entry which is preliminary data.</text>
</comment>
<keyword evidence="4" id="KW-1185">Reference proteome</keyword>
<dbReference type="PANTHER" id="PTHR44196:SF1">
    <property type="entry name" value="DEHYDROGENASE_REDUCTASE SDR FAMILY MEMBER 7B"/>
    <property type="match status" value="1"/>
</dbReference>
<dbReference type="Gene3D" id="3.40.50.720">
    <property type="entry name" value="NAD(P)-binding Rossmann-like Domain"/>
    <property type="match status" value="1"/>
</dbReference>
<dbReference type="InterPro" id="IPR002347">
    <property type="entry name" value="SDR_fam"/>
</dbReference>
<dbReference type="InterPro" id="IPR036291">
    <property type="entry name" value="NAD(P)-bd_dom_sf"/>
</dbReference>
<protein>
    <submittedName>
        <fullName evidence="3">SDR family oxidoreductase</fullName>
    </submittedName>
</protein>
<comment type="similarity">
    <text evidence="1">Belongs to the short-chain dehydrogenases/reductases (SDR) family.</text>
</comment>
<proteinExistence type="inferred from homology"/>
<keyword evidence="2" id="KW-0560">Oxidoreductase</keyword>
<reference evidence="3 4" key="1">
    <citation type="submission" date="2023-07" db="EMBL/GenBank/DDBJ databases">
        <authorList>
            <person name="Lian W.-H."/>
        </authorList>
    </citation>
    <scope>NUCLEOTIDE SEQUENCE [LARGE SCALE GENOMIC DNA]</scope>
    <source>
        <strain evidence="3 4">SYSU DXS3180</strain>
    </source>
</reference>
<evidence type="ECO:0000313" key="4">
    <source>
        <dbReference type="Proteomes" id="UP001560573"/>
    </source>
</evidence>
<dbReference type="Proteomes" id="UP001560573">
    <property type="component" value="Unassembled WGS sequence"/>
</dbReference>
<dbReference type="EMBL" id="JAULBC010000002">
    <property type="protein sequence ID" value="MEX6687506.1"/>
    <property type="molecule type" value="Genomic_DNA"/>
</dbReference>
<dbReference type="SUPFAM" id="SSF51735">
    <property type="entry name" value="NAD(P)-binding Rossmann-fold domains"/>
    <property type="match status" value="1"/>
</dbReference>
<evidence type="ECO:0000313" key="3">
    <source>
        <dbReference type="EMBL" id="MEX6687506.1"/>
    </source>
</evidence>